<feature type="compositionally biased region" description="Low complexity" evidence="1">
    <location>
        <begin position="366"/>
        <end position="382"/>
    </location>
</feature>
<evidence type="ECO:0000256" key="1">
    <source>
        <dbReference type="SAM" id="MobiDB-lite"/>
    </source>
</evidence>
<dbReference type="OrthoDB" id="2565097at2759"/>
<protein>
    <submittedName>
        <fullName evidence="2">Uncharacterized protein</fullName>
    </submittedName>
</protein>
<reference evidence="2" key="1">
    <citation type="submission" date="2017-08" db="EMBL/GenBank/DDBJ databases">
        <authorList>
            <person name="Cuomo C."/>
            <person name="Billmyre B."/>
            <person name="Heitman J."/>
        </authorList>
    </citation>
    <scope>NUCLEOTIDE SEQUENCE</scope>
    <source>
        <strain evidence="2">CBS 12478</strain>
    </source>
</reference>
<name>A0A5M6C1S9_9TREE</name>
<feature type="compositionally biased region" description="Polar residues" evidence="1">
    <location>
        <begin position="39"/>
        <end position="56"/>
    </location>
</feature>
<dbReference type="InterPro" id="IPR001680">
    <property type="entry name" value="WD40_rpt"/>
</dbReference>
<feature type="compositionally biased region" description="Low complexity" evidence="1">
    <location>
        <begin position="22"/>
        <end position="31"/>
    </location>
</feature>
<feature type="compositionally biased region" description="Basic and acidic residues" evidence="1">
    <location>
        <begin position="401"/>
        <end position="410"/>
    </location>
</feature>
<dbReference type="SMART" id="SM00320">
    <property type="entry name" value="WD40"/>
    <property type="match status" value="1"/>
</dbReference>
<dbReference type="RefSeq" id="XP_031861589.1">
    <property type="nucleotide sequence ID" value="XM_032003987.1"/>
</dbReference>
<accession>A0A5M6C1S9</accession>
<dbReference type="Gene3D" id="2.130.10.10">
    <property type="entry name" value="YVTN repeat-like/Quinoprotein amine dehydrogenase"/>
    <property type="match status" value="1"/>
</dbReference>
<feature type="compositionally biased region" description="Acidic residues" evidence="1">
    <location>
        <begin position="497"/>
        <end position="515"/>
    </location>
</feature>
<dbReference type="EMBL" id="CP144057">
    <property type="protein sequence ID" value="WWD19811.1"/>
    <property type="molecule type" value="Genomic_DNA"/>
</dbReference>
<dbReference type="InterPro" id="IPR036322">
    <property type="entry name" value="WD40_repeat_dom_sf"/>
</dbReference>
<dbReference type="InterPro" id="IPR015943">
    <property type="entry name" value="WD40/YVTN_repeat-like_dom_sf"/>
</dbReference>
<reference evidence="2" key="2">
    <citation type="submission" date="2024-01" db="EMBL/GenBank/DDBJ databases">
        <title>Comparative genomics of Cryptococcus and Kwoniella reveals pathogenesis evolution and contrasting modes of karyotype evolution via chromosome fusion or intercentromeric recombination.</title>
        <authorList>
            <person name="Coelho M.A."/>
            <person name="David-Palma M."/>
            <person name="Shea T."/>
            <person name="Bowers K."/>
            <person name="McGinley-Smith S."/>
            <person name="Mohammad A.W."/>
            <person name="Gnirke A."/>
            <person name="Yurkov A.M."/>
            <person name="Nowrousian M."/>
            <person name="Sun S."/>
            <person name="Cuomo C.A."/>
            <person name="Heitman J."/>
        </authorList>
    </citation>
    <scope>NUCLEOTIDE SEQUENCE</scope>
    <source>
        <strain evidence="2">CBS 12478</strain>
    </source>
</reference>
<feature type="region of interest" description="Disordered" evidence="1">
    <location>
        <begin position="364"/>
        <end position="519"/>
    </location>
</feature>
<organism evidence="2 3">
    <name type="scientific">Kwoniella shandongensis</name>
    <dbReference type="NCBI Taxonomy" id="1734106"/>
    <lineage>
        <taxon>Eukaryota</taxon>
        <taxon>Fungi</taxon>
        <taxon>Dikarya</taxon>
        <taxon>Basidiomycota</taxon>
        <taxon>Agaricomycotina</taxon>
        <taxon>Tremellomycetes</taxon>
        <taxon>Tremellales</taxon>
        <taxon>Cryptococcaceae</taxon>
        <taxon>Kwoniella</taxon>
    </lineage>
</organism>
<keyword evidence="3" id="KW-1185">Reference proteome</keyword>
<proteinExistence type="predicted"/>
<dbReference type="SUPFAM" id="SSF50978">
    <property type="entry name" value="WD40 repeat-like"/>
    <property type="match status" value="1"/>
</dbReference>
<evidence type="ECO:0000313" key="3">
    <source>
        <dbReference type="Proteomes" id="UP000322225"/>
    </source>
</evidence>
<dbReference type="SUPFAM" id="SSF82171">
    <property type="entry name" value="DPP6 N-terminal domain-like"/>
    <property type="match status" value="1"/>
</dbReference>
<dbReference type="Proteomes" id="UP000322225">
    <property type="component" value="Chromosome 7"/>
</dbReference>
<gene>
    <name evidence="2" type="ORF">CI109_104275</name>
</gene>
<sequence>MTSVLLVHPHSLSQATIPRPPSSSSSSSSSSTLVEPRTTPISLPSRFPTSTTPPQIALSSEGHSFVYAKDGNVVWEYDNKQRRISEFVVTQREGGSAKEKVGKVGCLIKDVVVVSTVSSTSSKDGGAGTASGLRVMEKIEGKWKCINVLEGPAAPITALASDADSTLVVAGSEKGELIVYDREKGSRVVVPLSKRIAGPISPLLKFSSSLPSTLVLPSTTSPTLLRLTLPNNTSSTSSPVDIREIRPFGSTARGEIVDIAFSPVTETAEGVRKGGLCAVLRRGGVGEMVALVGLDNLDSAAKMVSFGEANLEGLTFLDGATLAARTSNGTLFVKDLRALGKPPVEIRVNEAILDVRVLPPSARAARPSIVPPSTTSSPRTTILGENRNTSNVATPPVPEITQDKPKEADIQKPQQRKVVWNENERESVQTAPAEPVVPSRTRIVSAPPAQTQPSRAPRQSTSNLRSTSGPVASTSSHTYRTPAPHTGGSRGTTPIIEENEDDEEDAVREMDDDEYEQQHSVDLTWALKPSTERGAGAGSPVKLSDAERMEEMRREIGNLQLDMLRMGRSLKNEIRRAVQPLLEEMRENREVIERQRREIERLRRGY</sequence>
<feature type="compositionally biased region" description="Polar residues" evidence="1">
    <location>
        <begin position="448"/>
        <end position="479"/>
    </location>
</feature>
<dbReference type="KEGG" id="ksn:43588118"/>
<dbReference type="AlphaFoldDB" id="A0A5M6C1S9"/>
<evidence type="ECO:0000313" key="2">
    <source>
        <dbReference type="EMBL" id="WWD19811.1"/>
    </source>
</evidence>
<feature type="region of interest" description="Disordered" evidence="1">
    <location>
        <begin position="10"/>
        <end position="56"/>
    </location>
</feature>
<dbReference type="GeneID" id="43588118"/>